<proteinExistence type="predicted"/>
<dbReference type="AlphaFoldDB" id="A0A4Y7RTX1"/>
<evidence type="ECO:0000313" key="2">
    <source>
        <dbReference type="Proteomes" id="UP000297597"/>
    </source>
</evidence>
<sequence>MVPLVIFLWKERWQSVRINNHPSIDTEKLMERVYNNYVLD</sequence>
<name>A0A4Y7RTX1_9FIRM</name>
<evidence type="ECO:0000313" key="1">
    <source>
        <dbReference type="EMBL" id="TEB12179.1"/>
    </source>
</evidence>
<dbReference type="EMBL" id="QFFZ01000008">
    <property type="protein sequence ID" value="TEB12179.1"/>
    <property type="molecule type" value="Genomic_DNA"/>
</dbReference>
<organism evidence="1 2">
    <name type="scientific">Pelotomaculum propionicicum</name>
    <dbReference type="NCBI Taxonomy" id="258475"/>
    <lineage>
        <taxon>Bacteria</taxon>
        <taxon>Bacillati</taxon>
        <taxon>Bacillota</taxon>
        <taxon>Clostridia</taxon>
        <taxon>Eubacteriales</taxon>
        <taxon>Desulfotomaculaceae</taxon>
        <taxon>Pelotomaculum</taxon>
    </lineage>
</organism>
<accession>A0A4Y7RTX1</accession>
<gene>
    <name evidence="1" type="ORF">Pmgp_01069</name>
</gene>
<protein>
    <submittedName>
        <fullName evidence="1">Uncharacterized protein</fullName>
    </submittedName>
</protein>
<reference evidence="1 2" key="1">
    <citation type="journal article" date="2018" name="Environ. Microbiol.">
        <title>Novel energy conservation strategies and behaviour of Pelotomaculum schinkii driving syntrophic propionate catabolism.</title>
        <authorList>
            <person name="Hidalgo-Ahumada C.A.P."/>
            <person name="Nobu M.K."/>
            <person name="Narihiro T."/>
            <person name="Tamaki H."/>
            <person name="Liu W.T."/>
            <person name="Kamagata Y."/>
            <person name="Stams A.J.M."/>
            <person name="Imachi H."/>
            <person name="Sousa D.Z."/>
        </authorList>
    </citation>
    <scope>NUCLEOTIDE SEQUENCE [LARGE SCALE GENOMIC DNA]</scope>
    <source>
        <strain evidence="1 2">MGP</strain>
    </source>
</reference>
<comment type="caution">
    <text evidence="1">The sequence shown here is derived from an EMBL/GenBank/DDBJ whole genome shotgun (WGS) entry which is preliminary data.</text>
</comment>
<dbReference type="Proteomes" id="UP000297597">
    <property type="component" value="Unassembled WGS sequence"/>
</dbReference>
<keyword evidence="2" id="KW-1185">Reference proteome</keyword>